<comment type="subcellular location">
    <subcellularLocation>
        <location evidence="1">Cell membrane</location>
        <topology evidence="1">Multi-pass membrane protein</topology>
    </subcellularLocation>
</comment>
<feature type="transmembrane region" description="Helical" evidence="6">
    <location>
        <begin position="339"/>
        <end position="360"/>
    </location>
</feature>
<feature type="transmembrane region" description="Helical" evidence="6">
    <location>
        <begin position="9"/>
        <end position="37"/>
    </location>
</feature>
<keyword evidence="4 6" id="KW-1133">Transmembrane helix</keyword>
<feature type="transmembrane region" description="Helical" evidence="6">
    <location>
        <begin position="267"/>
        <end position="286"/>
    </location>
</feature>
<accession>A0ABW7M4H5</accession>
<dbReference type="EMBL" id="JBINXB010000021">
    <property type="protein sequence ID" value="MFH6567273.1"/>
    <property type="molecule type" value="Genomic_DNA"/>
</dbReference>
<feature type="transmembrane region" description="Helical" evidence="6">
    <location>
        <begin position="49"/>
        <end position="73"/>
    </location>
</feature>
<feature type="transmembrane region" description="Helical" evidence="6">
    <location>
        <begin position="122"/>
        <end position="142"/>
    </location>
</feature>
<feature type="transmembrane region" description="Helical" evidence="6">
    <location>
        <begin position="179"/>
        <end position="200"/>
    </location>
</feature>
<feature type="transmembrane region" description="Helical" evidence="6">
    <location>
        <begin position="367"/>
        <end position="387"/>
    </location>
</feature>
<keyword evidence="8" id="KW-1185">Reference proteome</keyword>
<sequence>MARVTGRNIFYGAVLTTAAQLSKIGGGFLLLKLIAVYLGPEGMGQIGNFMSVVTILSLIAGGGVVNGVIKYVAALRHEKKELLIFVSSVKIYSFVFSFLIALVGCLLSEKIAFYLFGDSSKYWLIIVLALAQIGFGFTNLVTGVANGLMDTRSYALIQVSGNLLVLPVAWILVSNFHFAGAALSIVLFYLSYALPAYYFYRKSVFFNRTLIFGSLRANASRLSVYTLMACIGAISVPLVEIIVRAQLISGAGLDAAGIWQGSIKLSSAYMGFFTVFLAVYFMPLIVKMEGKKEISSTVVRFIAIVMAVFLIGSSGLYLFRGIFIPLLLSSNFSALEELIQYQLIGDFFRVSSYVVGFIVIARSSLKIYIFGEVAQGLLFMGLSTFFLSQGMALKGVYMAHIIMNMIYFLVSMVGFWVYLNCYLGEKKCS</sequence>
<comment type="caution">
    <text evidence="7">The sequence shown here is derived from an EMBL/GenBank/DDBJ whole genome shotgun (WGS) entry which is preliminary data.</text>
</comment>
<feature type="transmembrane region" description="Helical" evidence="6">
    <location>
        <begin position="224"/>
        <end position="247"/>
    </location>
</feature>
<feature type="transmembrane region" description="Helical" evidence="6">
    <location>
        <begin position="154"/>
        <end position="173"/>
    </location>
</feature>
<evidence type="ECO:0000256" key="1">
    <source>
        <dbReference type="ARBA" id="ARBA00004651"/>
    </source>
</evidence>
<reference evidence="7 8" key="1">
    <citation type="submission" date="2024-10" db="EMBL/GenBank/DDBJ databases">
        <title>Aeromonas and Pseudomonas from the Cagarras Archipelago, Rio de Janeiro, Brazil.</title>
        <authorList>
            <person name="Canellas A.L.B."/>
            <person name="Laport M.S."/>
        </authorList>
    </citation>
    <scope>NUCLEOTIDE SEQUENCE [LARGE SCALE GENOMIC DNA]</scope>
    <source>
        <strain evidence="7 8">CPF-4</strain>
    </source>
</reference>
<keyword evidence="3 6" id="KW-0812">Transmembrane</keyword>
<feature type="transmembrane region" description="Helical" evidence="6">
    <location>
        <begin position="298"/>
        <end position="319"/>
    </location>
</feature>
<dbReference type="PANTHER" id="PTHR30250">
    <property type="entry name" value="PST FAMILY PREDICTED COLANIC ACID TRANSPORTER"/>
    <property type="match status" value="1"/>
</dbReference>
<dbReference type="PANTHER" id="PTHR30250:SF30">
    <property type="entry name" value="LIPID III FLIPPASE"/>
    <property type="match status" value="1"/>
</dbReference>
<evidence type="ECO:0000256" key="2">
    <source>
        <dbReference type="ARBA" id="ARBA00022475"/>
    </source>
</evidence>
<evidence type="ECO:0000256" key="4">
    <source>
        <dbReference type="ARBA" id="ARBA00022989"/>
    </source>
</evidence>
<dbReference type="CDD" id="cd13125">
    <property type="entry name" value="MATE_like_10"/>
    <property type="match status" value="1"/>
</dbReference>
<evidence type="ECO:0000256" key="3">
    <source>
        <dbReference type="ARBA" id="ARBA00022692"/>
    </source>
</evidence>
<feature type="transmembrane region" description="Helical" evidence="6">
    <location>
        <begin position="399"/>
        <end position="419"/>
    </location>
</feature>
<evidence type="ECO:0000256" key="5">
    <source>
        <dbReference type="ARBA" id="ARBA00023136"/>
    </source>
</evidence>
<name>A0ABW7M4H5_9PSED</name>
<gene>
    <name evidence="7" type="ORF">ACHMWK_15025</name>
</gene>
<dbReference type="Proteomes" id="UP001609821">
    <property type="component" value="Unassembled WGS sequence"/>
</dbReference>
<dbReference type="InterPro" id="IPR050833">
    <property type="entry name" value="Poly_Biosynth_Transport"/>
</dbReference>
<evidence type="ECO:0000313" key="8">
    <source>
        <dbReference type="Proteomes" id="UP001609821"/>
    </source>
</evidence>
<organism evidence="7 8">
    <name type="scientific">Pseudomonas kulmbachensis</name>
    <dbReference type="NCBI Taxonomy" id="3043408"/>
    <lineage>
        <taxon>Bacteria</taxon>
        <taxon>Pseudomonadati</taxon>
        <taxon>Pseudomonadota</taxon>
        <taxon>Gammaproteobacteria</taxon>
        <taxon>Pseudomonadales</taxon>
        <taxon>Pseudomonadaceae</taxon>
        <taxon>Pseudomonas</taxon>
    </lineage>
</organism>
<proteinExistence type="predicted"/>
<dbReference type="InterPro" id="IPR044550">
    <property type="entry name" value="WzxE"/>
</dbReference>
<evidence type="ECO:0000313" key="7">
    <source>
        <dbReference type="EMBL" id="MFH6567273.1"/>
    </source>
</evidence>
<keyword evidence="2" id="KW-1003">Cell membrane</keyword>
<protein>
    <submittedName>
        <fullName evidence="7">O-antigen translocase</fullName>
    </submittedName>
</protein>
<keyword evidence="5 6" id="KW-0472">Membrane</keyword>
<evidence type="ECO:0000256" key="6">
    <source>
        <dbReference type="SAM" id="Phobius"/>
    </source>
</evidence>
<dbReference type="RefSeq" id="WP_395247214.1">
    <property type="nucleotide sequence ID" value="NZ_JBINXA010000041.1"/>
</dbReference>